<evidence type="ECO:0000259" key="4">
    <source>
        <dbReference type="Pfam" id="PF00725"/>
    </source>
</evidence>
<organism evidence="5 6">
    <name type="scientific">Caballeronia calidae</name>
    <dbReference type="NCBI Taxonomy" id="1777139"/>
    <lineage>
        <taxon>Bacteria</taxon>
        <taxon>Pseudomonadati</taxon>
        <taxon>Pseudomonadota</taxon>
        <taxon>Betaproteobacteria</taxon>
        <taxon>Burkholderiales</taxon>
        <taxon>Burkholderiaceae</taxon>
        <taxon>Caballeronia</taxon>
    </lineage>
</organism>
<dbReference type="Proteomes" id="UP000071859">
    <property type="component" value="Unassembled WGS sequence"/>
</dbReference>
<name>A0A158EC06_9BURK</name>
<evidence type="ECO:0000256" key="3">
    <source>
        <dbReference type="ARBA" id="ARBA00023268"/>
    </source>
</evidence>
<keyword evidence="3" id="KW-0511">Multifunctional enzyme</keyword>
<dbReference type="Gene3D" id="1.10.1040.50">
    <property type="match status" value="1"/>
</dbReference>
<evidence type="ECO:0000256" key="1">
    <source>
        <dbReference type="ARBA" id="ARBA00023235"/>
    </source>
</evidence>
<evidence type="ECO:0000256" key="2">
    <source>
        <dbReference type="ARBA" id="ARBA00023239"/>
    </source>
</evidence>
<proteinExistence type="predicted"/>
<dbReference type="PANTHER" id="PTHR23309">
    <property type="entry name" value="3-HYDROXYACYL-COA DEHYROGENASE"/>
    <property type="match status" value="1"/>
</dbReference>
<dbReference type="Pfam" id="PF00725">
    <property type="entry name" value="3HCDH"/>
    <property type="match status" value="2"/>
</dbReference>
<dbReference type="GO" id="GO:0016853">
    <property type="term" value="F:isomerase activity"/>
    <property type="evidence" value="ECO:0007669"/>
    <property type="project" value="UniProtKB-KW"/>
</dbReference>
<dbReference type="FunFam" id="1.10.1040.50:FF:000006">
    <property type="entry name" value="Peroxisomal bifunctional enzyme"/>
    <property type="match status" value="1"/>
</dbReference>
<dbReference type="GO" id="GO:0016829">
    <property type="term" value="F:lyase activity"/>
    <property type="evidence" value="ECO:0007669"/>
    <property type="project" value="UniProtKB-KW"/>
</dbReference>
<dbReference type="SUPFAM" id="SSF48179">
    <property type="entry name" value="6-phosphogluconate dehydrogenase C-terminal domain-like"/>
    <property type="match status" value="2"/>
</dbReference>
<dbReference type="AlphaFoldDB" id="A0A158EC06"/>
<sequence>MGPYQVMDLAGGDIAWATRKRRAKTRDSRSRYVEVADRLCERGWFGQKTGRGFYLYPEGARTGVPDPEVEKIIEDERRRAGVTPRAFTDDQIVLRYIAAMVNEAANVLGEGIALRPLDIDVTLLHGYGFPRYRGGPMRYADDRGLHTMLNEIQTYAAEDSFFWAPSPLLIKLVEENRDFESLNKR</sequence>
<protein>
    <submittedName>
        <fullName evidence="5">3-hydroxyacyl-CoA dehydrogenase</fullName>
    </submittedName>
</protein>
<evidence type="ECO:0000313" key="6">
    <source>
        <dbReference type="Proteomes" id="UP000071859"/>
    </source>
</evidence>
<dbReference type="EMBL" id="FCOX02000062">
    <property type="protein sequence ID" value="SAL04368.1"/>
    <property type="molecule type" value="Genomic_DNA"/>
</dbReference>
<feature type="domain" description="3-hydroxyacyl-CoA dehydrogenase C-terminal" evidence="4">
    <location>
        <begin position="92"/>
        <end position="177"/>
    </location>
</feature>
<gene>
    <name evidence="5" type="ORF">AWB78_06927</name>
</gene>
<evidence type="ECO:0000313" key="5">
    <source>
        <dbReference type="EMBL" id="SAL04368.1"/>
    </source>
</evidence>
<keyword evidence="6" id="KW-1185">Reference proteome</keyword>
<dbReference type="GO" id="GO:0006631">
    <property type="term" value="P:fatty acid metabolic process"/>
    <property type="evidence" value="ECO:0007669"/>
    <property type="project" value="InterPro"/>
</dbReference>
<keyword evidence="1" id="KW-0413">Isomerase</keyword>
<dbReference type="InterPro" id="IPR006108">
    <property type="entry name" value="3HC_DH_C"/>
</dbReference>
<keyword evidence="2" id="KW-0456">Lyase</keyword>
<dbReference type="InterPro" id="IPR008927">
    <property type="entry name" value="6-PGluconate_DH-like_C_sf"/>
</dbReference>
<dbReference type="GO" id="GO:0016616">
    <property type="term" value="F:oxidoreductase activity, acting on the CH-OH group of donors, NAD or NADP as acceptor"/>
    <property type="evidence" value="ECO:0007669"/>
    <property type="project" value="InterPro"/>
</dbReference>
<reference evidence="5" key="1">
    <citation type="submission" date="2016-01" db="EMBL/GenBank/DDBJ databases">
        <authorList>
            <person name="Peeters C."/>
        </authorList>
    </citation>
    <scope>NUCLEOTIDE SEQUENCE</scope>
    <source>
        <strain evidence="5">LMG 29321</strain>
    </source>
</reference>
<feature type="domain" description="3-hydroxyacyl-CoA dehydrogenase C-terminal" evidence="4">
    <location>
        <begin position="1"/>
        <end position="56"/>
    </location>
</feature>
<accession>A0A158EC06</accession>
<comment type="caution">
    <text evidence="5">The sequence shown here is derived from an EMBL/GenBank/DDBJ whole genome shotgun (WGS) entry which is preliminary data.</text>
</comment>